<evidence type="ECO:0000313" key="2">
    <source>
        <dbReference type="EMBL" id="CAG9611986.1"/>
    </source>
</evidence>
<comment type="caution">
    <text evidence="2">The sequence shown here is derived from an EMBL/GenBank/DDBJ whole genome shotgun (WGS) entry which is preliminary data.</text>
</comment>
<evidence type="ECO:0000313" key="3">
    <source>
        <dbReference type="Proteomes" id="UP000789423"/>
    </source>
</evidence>
<reference evidence="2 3" key="1">
    <citation type="submission" date="2021-10" db="EMBL/GenBank/DDBJ databases">
        <authorList>
            <person name="Criscuolo A."/>
        </authorList>
    </citation>
    <scope>NUCLEOTIDE SEQUENCE [LARGE SCALE GENOMIC DNA]</scope>
    <source>
        <strain evidence="3">CIP 111899</strain>
    </source>
</reference>
<organism evidence="2 3">
    <name type="scientific">Bacillus rhizoplanae</name>
    <dbReference type="NCBI Taxonomy" id="2880966"/>
    <lineage>
        <taxon>Bacteria</taxon>
        <taxon>Bacillati</taxon>
        <taxon>Bacillota</taxon>
        <taxon>Bacilli</taxon>
        <taxon>Bacillales</taxon>
        <taxon>Bacillaceae</taxon>
        <taxon>Bacillus</taxon>
    </lineage>
</organism>
<keyword evidence="3" id="KW-1185">Reference proteome</keyword>
<dbReference type="RefSeq" id="WP_230574216.1">
    <property type="nucleotide sequence ID" value="NZ_CAKJTI010000004.1"/>
</dbReference>
<proteinExistence type="predicted"/>
<dbReference type="Pfam" id="PF14470">
    <property type="entry name" value="bPH_3"/>
    <property type="match status" value="1"/>
</dbReference>
<protein>
    <recommendedName>
        <fullName evidence="1">YokE-like PH domain-containing protein</fullName>
    </recommendedName>
</protein>
<dbReference type="EMBL" id="CAKJTI010000004">
    <property type="protein sequence ID" value="CAG9611986.1"/>
    <property type="molecule type" value="Genomic_DNA"/>
</dbReference>
<gene>
    <name evidence="2" type="ORF">BACCIP111899_01158</name>
</gene>
<accession>A0ABN7ZYX6</accession>
<sequence>MLTNTNADKIFDKLMIEGETYVHYFYVMKMASPSEYLAYGFGAIGSNSHCLAGFTNKRILLIELSPATGNATGNIAHLDLDEVEKVSVKRGILKSNVTVKLKEDKGIIEMKPNSFTVGLSNHKKSLVKLEELYGK</sequence>
<name>A0ABN7ZYX6_9BACI</name>
<dbReference type="Proteomes" id="UP000789423">
    <property type="component" value="Unassembled WGS sequence"/>
</dbReference>
<feature type="domain" description="YokE-like PH" evidence="1">
    <location>
        <begin position="40"/>
        <end position="111"/>
    </location>
</feature>
<evidence type="ECO:0000259" key="1">
    <source>
        <dbReference type="Pfam" id="PF14470"/>
    </source>
</evidence>
<dbReference type="InterPro" id="IPR039519">
    <property type="entry name" value="YokE-like_PH"/>
</dbReference>